<evidence type="ECO:0000256" key="1">
    <source>
        <dbReference type="SAM" id="MobiDB-lite"/>
    </source>
</evidence>
<accession>A0A3N4I3M4</accession>
<evidence type="ECO:0000313" key="3">
    <source>
        <dbReference type="Proteomes" id="UP000275078"/>
    </source>
</evidence>
<gene>
    <name evidence="2" type="ORF">BJ508DRAFT_327841</name>
</gene>
<protein>
    <submittedName>
        <fullName evidence="2">Uncharacterized protein</fullName>
    </submittedName>
</protein>
<evidence type="ECO:0000313" key="2">
    <source>
        <dbReference type="EMBL" id="RPA79986.1"/>
    </source>
</evidence>
<feature type="region of interest" description="Disordered" evidence="1">
    <location>
        <begin position="1"/>
        <end position="37"/>
    </location>
</feature>
<proteinExistence type="predicted"/>
<reference evidence="2 3" key="1">
    <citation type="journal article" date="2018" name="Nat. Ecol. Evol.">
        <title>Pezizomycetes genomes reveal the molecular basis of ectomycorrhizal truffle lifestyle.</title>
        <authorList>
            <person name="Murat C."/>
            <person name="Payen T."/>
            <person name="Noel B."/>
            <person name="Kuo A."/>
            <person name="Morin E."/>
            <person name="Chen J."/>
            <person name="Kohler A."/>
            <person name="Krizsan K."/>
            <person name="Balestrini R."/>
            <person name="Da Silva C."/>
            <person name="Montanini B."/>
            <person name="Hainaut M."/>
            <person name="Levati E."/>
            <person name="Barry K.W."/>
            <person name="Belfiori B."/>
            <person name="Cichocki N."/>
            <person name="Clum A."/>
            <person name="Dockter R.B."/>
            <person name="Fauchery L."/>
            <person name="Guy J."/>
            <person name="Iotti M."/>
            <person name="Le Tacon F."/>
            <person name="Lindquist E.A."/>
            <person name="Lipzen A."/>
            <person name="Malagnac F."/>
            <person name="Mello A."/>
            <person name="Molinier V."/>
            <person name="Miyauchi S."/>
            <person name="Poulain J."/>
            <person name="Riccioni C."/>
            <person name="Rubini A."/>
            <person name="Sitrit Y."/>
            <person name="Splivallo R."/>
            <person name="Traeger S."/>
            <person name="Wang M."/>
            <person name="Zifcakova L."/>
            <person name="Wipf D."/>
            <person name="Zambonelli A."/>
            <person name="Paolocci F."/>
            <person name="Nowrousian M."/>
            <person name="Ottonello S."/>
            <person name="Baldrian P."/>
            <person name="Spatafora J.W."/>
            <person name="Henrissat B."/>
            <person name="Nagy L.G."/>
            <person name="Aury J.M."/>
            <person name="Wincker P."/>
            <person name="Grigoriev I.V."/>
            <person name="Bonfante P."/>
            <person name="Martin F.M."/>
        </authorList>
    </citation>
    <scope>NUCLEOTIDE SEQUENCE [LARGE SCALE GENOMIC DNA]</scope>
    <source>
        <strain evidence="2 3">RN42</strain>
    </source>
</reference>
<sequence length="259" mass="28869">MAPRVEPTSPRQSLMVIGTPRPKLSTRTLAPKKRPTASNMKPCMHCIEAGVKGLALLEAPKHTPHNSTLASSRSTTVPSDHAPCTLSYNDVASQIQGLPKISKKSSRSLKARANQEYYKLGVLLFLLPVKEKFVELKAMISTKFSNSEVPIPETMSDCDLLLPVLESFVKQDDLRRQKELGRKKQPRWGTPERGRLEVLWKLRSMWQDVEGLGTCYGTAGVKKPTGFGEVDRLAEDLGKICKLRMKADTLADDLYDMSF</sequence>
<organism evidence="2 3">
    <name type="scientific">Ascobolus immersus RN42</name>
    <dbReference type="NCBI Taxonomy" id="1160509"/>
    <lineage>
        <taxon>Eukaryota</taxon>
        <taxon>Fungi</taxon>
        <taxon>Dikarya</taxon>
        <taxon>Ascomycota</taxon>
        <taxon>Pezizomycotina</taxon>
        <taxon>Pezizomycetes</taxon>
        <taxon>Pezizales</taxon>
        <taxon>Ascobolaceae</taxon>
        <taxon>Ascobolus</taxon>
    </lineage>
</organism>
<name>A0A3N4I3M4_ASCIM</name>
<dbReference type="Proteomes" id="UP000275078">
    <property type="component" value="Unassembled WGS sequence"/>
</dbReference>
<keyword evidence="3" id="KW-1185">Reference proteome</keyword>
<dbReference type="EMBL" id="ML119693">
    <property type="protein sequence ID" value="RPA79986.1"/>
    <property type="molecule type" value="Genomic_DNA"/>
</dbReference>
<dbReference type="AlphaFoldDB" id="A0A3N4I3M4"/>